<dbReference type="InterPro" id="IPR015590">
    <property type="entry name" value="Aldehyde_DH_dom"/>
</dbReference>
<feature type="compositionally biased region" description="Basic residues" evidence="3">
    <location>
        <begin position="202"/>
        <end position="215"/>
    </location>
</feature>
<evidence type="ECO:0000313" key="6">
    <source>
        <dbReference type="Proteomes" id="UP000429607"/>
    </source>
</evidence>
<evidence type="ECO:0000259" key="4">
    <source>
        <dbReference type="Pfam" id="PF00171"/>
    </source>
</evidence>
<feature type="region of interest" description="Disordered" evidence="3">
    <location>
        <begin position="190"/>
        <end position="253"/>
    </location>
</feature>
<gene>
    <name evidence="5" type="ORF">PR001_g435</name>
</gene>
<dbReference type="Gene3D" id="3.40.605.10">
    <property type="entry name" value="Aldehyde Dehydrogenase, Chain A, domain 1"/>
    <property type="match status" value="1"/>
</dbReference>
<dbReference type="GO" id="GO:0016491">
    <property type="term" value="F:oxidoreductase activity"/>
    <property type="evidence" value="ECO:0007669"/>
    <property type="project" value="InterPro"/>
</dbReference>
<evidence type="ECO:0000256" key="2">
    <source>
        <dbReference type="ARBA" id="ARBA00023027"/>
    </source>
</evidence>
<feature type="domain" description="Aldehyde dehydrogenase" evidence="4">
    <location>
        <begin position="17"/>
        <end position="109"/>
    </location>
</feature>
<sequence>MSDPTPTLKELFVDGKWVAPVHKQYLDVLNPATEEVVASASAEDVDLAVQAAKRAFVTWGFTTGTERAVYLRAMAAAVEKRTEALSRLETIDIGKPLAEAVWDVAGCFQTGMDKCNSGIRAINATCAICGISAWIQQKGMHLRGGRLTIAADQSGCQLHDNRCLKLFKCQPSRNLLKHLAPCPNLAEPERTKLRRYGEPVKKQKSKRQKRKKRSATHSPEATQESVMTGTSLSQSQPITPYVGGIAREGKKRF</sequence>
<dbReference type="EMBL" id="QXFV01000010">
    <property type="protein sequence ID" value="KAE9052511.1"/>
    <property type="molecule type" value="Genomic_DNA"/>
</dbReference>
<evidence type="ECO:0000256" key="1">
    <source>
        <dbReference type="ARBA" id="ARBA00009986"/>
    </source>
</evidence>
<dbReference type="InterPro" id="IPR016161">
    <property type="entry name" value="Ald_DH/histidinol_DH"/>
</dbReference>
<name>A0A6A3PG37_9STRA</name>
<comment type="caution">
    <text evidence="5">The sequence shown here is derived from an EMBL/GenBank/DDBJ whole genome shotgun (WGS) entry which is preliminary data.</text>
</comment>
<dbReference type="SUPFAM" id="SSF53720">
    <property type="entry name" value="ALDH-like"/>
    <property type="match status" value="1"/>
</dbReference>
<organism evidence="5 6">
    <name type="scientific">Phytophthora rubi</name>
    <dbReference type="NCBI Taxonomy" id="129364"/>
    <lineage>
        <taxon>Eukaryota</taxon>
        <taxon>Sar</taxon>
        <taxon>Stramenopiles</taxon>
        <taxon>Oomycota</taxon>
        <taxon>Peronosporomycetes</taxon>
        <taxon>Peronosporales</taxon>
        <taxon>Peronosporaceae</taxon>
        <taxon>Phytophthora</taxon>
    </lineage>
</organism>
<reference evidence="5 6" key="1">
    <citation type="submission" date="2018-09" db="EMBL/GenBank/DDBJ databases">
        <title>Genomic investigation of the strawberry pathogen Phytophthora fragariae indicates pathogenicity is determined by transcriptional variation in three key races.</title>
        <authorList>
            <person name="Adams T.M."/>
            <person name="Armitage A.D."/>
            <person name="Sobczyk M.K."/>
            <person name="Bates H.J."/>
            <person name="Dunwell J.M."/>
            <person name="Nellist C.F."/>
            <person name="Harrison R.J."/>
        </authorList>
    </citation>
    <scope>NUCLEOTIDE SEQUENCE [LARGE SCALE GENOMIC DNA]</scope>
    <source>
        <strain evidence="5 6">SCRP249</strain>
    </source>
</reference>
<accession>A0A6A3PG37</accession>
<dbReference type="AlphaFoldDB" id="A0A6A3PG37"/>
<dbReference type="PANTHER" id="PTHR43860:SF2">
    <property type="entry name" value="BETAINE ALDEHYDE DEHYDROGENASE-RELATED"/>
    <property type="match status" value="1"/>
</dbReference>
<evidence type="ECO:0000256" key="3">
    <source>
        <dbReference type="SAM" id="MobiDB-lite"/>
    </source>
</evidence>
<dbReference type="InterPro" id="IPR016162">
    <property type="entry name" value="Ald_DH_N"/>
</dbReference>
<dbReference type="Proteomes" id="UP000429607">
    <property type="component" value="Unassembled WGS sequence"/>
</dbReference>
<feature type="compositionally biased region" description="Basic and acidic residues" evidence="3">
    <location>
        <begin position="190"/>
        <end position="201"/>
    </location>
</feature>
<keyword evidence="2" id="KW-0520">NAD</keyword>
<protein>
    <recommendedName>
        <fullName evidence="4">Aldehyde dehydrogenase domain-containing protein</fullName>
    </recommendedName>
</protein>
<evidence type="ECO:0000313" key="5">
    <source>
        <dbReference type="EMBL" id="KAE9052511.1"/>
    </source>
</evidence>
<feature type="compositionally biased region" description="Polar residues" evidence="3">
    <location>
        <begin position="216"/>
        <end position="238"/>
    </location>
</feature>
<comment type="similarity">
    <text evidence="1">Belongs to the aldehyde dehydrogenase family.</text>
</comment>
<dbReference type="PANTHER" id="PTHR43860">
    <property type="entry name" value="BETAINE ALDEHYDE DEHYDROGENASE"/>
    <property type="match status" value="1"/>
</dbReference>
<proteinExistence type="inferred from homology"/>
<dbReference type="Pfam" id="PF00171">
    <property type="entry name" value="Aldedh"/>
    <property type="match status" value="1"/>
</dbReference>